<accession>A0A2R4W0X6</accession>
<evidence type="ECO:0000259" key="8">
    <source>
        <dbReference type="Pfam" id="PF02687"/>
    </source>
</evidence>
<dbReference type="GO" id="GO:0022857">
    <property type="term" value="F:transmembrane transporter activity"/>
    <property type="evidence" value="ECO:0007669"/>
    <property type="project" value="TreeGrafter"/>
</dbReference>
<feature type="transmembrane region" description="Helical" evidence="7">
    <location>
        <begin position="323"/>
        <end position="354"/>
    </location>
</feature>
<evidence type="ECO:0000313" key="11">
    <source>
        <dbReference type="Proteomes" id="UP000244792"/>
    </source>
</evidence>
<dbReference type="OrthoDB" id="9770036at2"/>
<gene>
    <name evidence="10" type="ORF">TDSAC_1111</name>
</gene>
<evidence type="ECO:0000256" key="6">
    <source>
        <dbReference type="ARBA" id="ARBA00038076"/>
    </source>
</evidence>
<evidence type="ECO:0000259" key="9">
    <source>
        <dbReference type="Pfam" id="PF12704"/>
    </source>
</evidence>
<feature type="domain" description="MacB-like periplasmic core" evidence="9">
    <location>
        <begin position="21"/>
        <end position="241"/>
    </location>
</feature>
<feature type="transmembrane region" description="Helical" evidence="7">
    <location>
        <begin position="279"/>
        <end position="302"/>
    </location>
</feature>
<keyword evidence="2" id="KW-1003">Cell membrane</keyword>
<comment type="similarity">
    <text evidence="6">Belongs to the ABC-4 integral membrane protein family.</text>
</comment>
<evidence type="ECO:0000256" key="7">
    <source>
        <dbReference type="SAM" id="Phobius"/>
    </source>
</evidence>
<evidence type="ECO:0000256" key="4">
    <source>
        <dbReference type="ARBA" id="ARBA00022989"/>
    </source>
</evidence>
<dbReference type="InterPro" id="IPR050250">
    <property type="entry name" value="Macrolide_Exporter_MacB"/>
</dbReference>
<evidence type="ECO:0000256" key="3">
    <source>
        <dbReference type="ARBA" id="ARBA00022692"/>
    </source>
</evidence>
<evidence type="ECO:0000256" key="5">
    <source>
        <dbReference type="ARBA" id="ARBA00023136"/>
    </source>
</evidence>
<feature type="transmembrane region" description="Helical" evidence="7">
    <location>
        <begin position="360"/>
        <end position="383"/>
    </location>
</feature>
<comment type="subcellular location">
    <subcellularLocation>
        <location evidence="1">Cell membrane</location>
        <topology evidence="1">Multi-pass membrane protein</topology>
    </subcellularLocation>
</comment>
<feature type="domain" description="ABC3 transporter permease C-terminal" evidence="8">
    <location>
        <begin position="284"/>
        <end position="396"/>
    </location>
</feature>
<sequence>MIIKILSSAIKINLKQGLKVFIMISGISLCILVITLVTSISLGARQLVNETLQQFGPTSIIVFAGGRRQPGQPFQRYTTMTLDDVKSIKDQISGIVAIDPEANSNMNAKYRAQNIDTIVSGATPSFTTAWDWNVAEGRFFTERENASMSRVAVIGTTVAKQLFQGENPLGKLIRIGTTPFTVIGVLTSLGTTPNGIDRDNRIVIPLNTMMKRMLNQTYITMMRIKFAPDTNINVVADEISTILRYNHKLTTSGLPDDFTIITPDKVMEFLNKINSTLNIFLVVSTIVAIIIGSVVVSNIMQASISEREKEIALRRAFGATKSLIVIQVFLEIFVISIIGSIFGATLGALLGIIMEHLTGIHVSISPLLFLVAFSVSTIIALIAGIQPAIKASSYDPAAVLQR</sequence>
<dbReference type="AlphaFoldDB" id="A0A2R4W0X6"/>
<evidence type="ECO:0000256" key="2">
    <source>
        <dbReference type="ARBA" id="ARBA00022475"/>
    </source>
</evidence>
<keyword evidence="4 7" id="KW-1133">Transmembrane helix</keyword>
<organism evidence="10 11">
    <name type="scientific">Thermodesulfobium acidiphilum</name>
    <dbReference type="NCBI Taxonomy" id="1794699"/>
    <lineage>
        <taxon>Bacteria</taxon>
        <taxon>Pseudomonadati</taxon>
        <taxon>Thermodesulfobiota</taxon>
        <taxon>Thermodesulfobiia</taxon>
        <taxon>Thermodesulfobiales</taxon>
        <taxon>Thermodesulfobiaceae</taxon>
        <taxon>Thermodesulfobium</taxon>
    </lineage>
</organism>
<evidence type="ECO:0000256" key="1">
    <source>
        <dbReference type="ARBA" id="ARBA00004651"/>
    </source>
</evidence>
<dbReference type="GO" id="GO:0005886">
    <property type="term" value="C:plasma membrane"/>
    <property type="evidence" value="ECO:0007669"/>
    <property type="project" value="UniProtKB-SubCell"/>
</dbReference>
<feature type="transmembrane region" description="Helical" evidence="7">
    <location>
        <begin position="20"/>
        <end position="44"/>
    </location>
</feature>
<keyword evidence="11" id="KW-1185">Reference proteome</keyword>
<proteinExistence type="inferred from homology"/>
<dbReference type="KEGG" id="taci:TDSAC_1111"/>
<dbReference type="Pfam" id="PF02687">
    <property type="entry name" value="FtsX"/>
    <property type="match status" value="1"/>
</dbReference>
<keyword evidence="5 7" id="KW-0472">Membrane</keyword>
<dbReference type="Proteomes" id="UP000244792">
    <property type="component" value="Chromosome"/>
</dbReference>
<dbReference type="EMBL" id="CP020921">
    <property type="protein sequence ID" value="AWB10457.1"/>
    <property type="molecule type" value="Genomic_DNA"/>
</dbReference>
<evidence type="ECO:0000313" key="10">
    <source>
        <dbReference type="EMBL" id="AWB10457.1"/>
    </source>
</evidence>
<name>A0A2R4W0X6_THEAF</name>
<dbReference type="InterPro" id="IPR003838">
    <property type="entry name" value="ABC3_permease_C"/>
</dbReference>
<dbReference type="PANTHER" id="PTHR30572:SF4">
    <property type="entry name" value="ABC TRANSPORTER PERMEASE YTRF"/>
    <property type="match status" value="1"/>
</dbReference>
<protein>
    <submittedName>
        <fullName evidence="10">Putative ABC transport system permease protein</fullName>
    </submittedName>
</protein>
<dbReference type="PANTHER" id="PTHR30572">
    <property type="entry name" value="MEMBRANE COMPONENT OF TRANSPORTER-RELATED"/>
    <property type="match status" value="1"/>
</dbReference>
<keyword evidence="3 7" id="KW-0812">Transmembrane</keyword>
<dbReference type="Pfam" id="PF12704">
    <property type="entry name" value="MacB_PCD"/>
    <property type="match status" value="1"/>
</dbReference>
<dbReference type="InterPro" id="IPR025857">
    <property type="entry name" value="MacB_PCD"/>
</dbReference>
<reference evidence="10 11" key="1">
    <citation type="submission" date="2017-04" db="EMBL/GenBank/DDBJ databases">
        <title>Genomic insights into metabolism of Thermodesulfobium acidiphilum.</title>
        <authorList>
            <person name="Toshchakov S.V."/>
            <person name="Frolov E.N."/>
            <person name="Kublanov I.V."/>
            <person name="Samarov N.I."/>
            <person name="Novikov A."/>
            <person name="Lebedinsky A.V."/>
            <person name="Bonch-Osmolovskaya E.A."/>
            <person name="Chernyh N.A."/>
        </authorList>
    </citation>
    <scope>NUCLEOTIDE SEQUENCE [LARGE SCALE GENOMIC DNA]</scope>
    <source>
        <strain evidence="10 11">3127-1</strain>
    </source>
</reference>